<reference evidence="1" key="1">
    <citation type="journal article" date="2022" name="Int. J. Mol. Sci.">
        <title>Draft Genome of Tanacetum Coccineum: Genomic Comparison of Closely Related Tanacetum-Family Plants.</title>
        <authorList>
            <person name="Yamashiro T."/>
            <person name="Shiraishi A."/>
            <person name="Nakayama K."/>
            <person name="Satake H."/>
        </authorList>
    </citation>
    <scope>NUCLEOTIDE SEQUENCE</scope>
</reference>
<gene>
    <name evidence="1" type="ORF">Tco_0977820</name>
</gene>
<evidence type="ECO:0000313" key="1">
    <source>
        <dbReference type="EMBL" id="GJT51663.1"/>
    </source>
</evidence>
<dbReference type="PANTHER" id="PTHR31286">
    <property type="entry name" value="GLYCINE-RICH CELL WALL STRUCTURAL PROTEIN 1.8-LIKE"/>
    <property type="match status" value="1"/>
</dbReference>
<accession>A0ABQ5EL72</accession>
<dbReference type="InterPro" id="IPR040256">
    <property type="entry name" value="At4g02000-like"/>
</dbReference>
<name>A0ABQ5EL72_9ASTR</name>
<dbReference type="PANTHER" id="PTHR31286:SF99">
    <property type="entry name" value="DUF4283 DOMAIN-CONTAINING PROTEIN"/>
    <property type="match status" value="1"/>
</dbReference>
<organism evidence="1 2">
    <name type="scientific">Tanacetum coccineum</name>
    <dbReference type="NCBI Taxonomy" id="301880"/>
    <lineage>
        <taxon>Eukaryota</taxon>
        <taxon>Viridiplantae</taxon>
        <taxon>Streptophyta</taxon>
        <taxon>Embryophyta</taxon>
        <taxon>Tracheophyta</taxon>
        <taxon>Spermatophyta</taxon>
        <taxon>Magnoliopsida</taxon>
        <taxon>eudicotyledons</taxon>
        <taxon>Gunneridae</taxon>
        <taxon>Pentapetalae</taxon>
        <taxon>asterids</taxon>
        <taxon>campanulids</taxon>
        <taxon>Asterales</taxon>
        <taxon>Asteraceae</taxon>
        <taxon>Asteroideae</taxon>
        <taxon>Anthemideae</taxon>
        <taxon>Anthemidinae</taxon>
        <taxon>Tanacetum</taxon>
    </lineage>
</organism>
<dbReference type="EMBL" id="BQNB010016427">
    <property type="protein sequence ID" value="GJT51663.1"/>
    <property type="molecule type" value="Genomic_DNA"/>
</dbReference>
<evidence type="ECO:0000313" key="2">
    <source>
        <dbReference type="Proteomes" id="UP001151760"/>
    </source>
</evidence>
<protein>
    <submittedName>
        <fullName evidence="1">Trichome birefringence-like protein 3</fullName>
    </submittedName>
</protein>
<dbReference type="Proteomes" id="UP001151760">
    <property type="component" value="Unassembled WGS sequence"/>
</dbReference>
<keyword evidence="2" id="KW-1185">Reference proteome</keyword>
<reference evidence="1" key="2">
    <citation type="submission" date="2022-01" db="EMBL/GenBank/DDBJ databases">
        <authorList>
            <person name="Yamashiro T."/>
            <person name="Shiraishi A."/>
            <person name="Satake H."/>
            <person name="Nakayama K."/>
        </authorList>
    </citation>
    <scope>NUCLEOTIDE SEQUENCE</scope>
</reference>
<proteinExistence type="predicted"/>
<comment type="caution">
    <text evidence="1">The sequence shown here is derived from an EMBL/GenBank/DDBJ whole genome shotgun (WGS) entry which is preliminary data.</text>
</comment>
<sequence>MVKLHRDLKHRVLYKVEDITTCLVEYVKFWDDWEVDRYGNANLEMENAKSGETTLRSCFKATKIHNIDGKILGRDGKPMQAYHQGDNDIQAMKSVEQPQKPSFATVVNGTNEVSVTPKVNFRPMVNHDTVVNSDFVLPIAAVNAAKHKFENTLVGFLLCTSFKGIEHVLEQGPWLIRNILLILTKWTPNMSLAKDKVTRVLVWVKLHNVPVVTYSADGLSLIATQIGTPIMLDAFTSVMCVEAWGRIGFARALIGVSTDKDLKQEVIMAIPNVEDDGITLTMVKIKVEYEWKPPLCIDCHVFGHLSKQCPKHIPEKATPVAEVPDDGFTTVTKRKSKGRSGVYNQKGAATYFKINPPKKNFIYQLVQKTFVDTKLIAQKVGESSNGVKLKNLFEKLNEITTIVPESDEMGKDIMVGESAVNNKHNDNSNSEAEECGCLECRGLNRAPKQSEVRQVVNENQLSICAILESHVDLTFLSNVCSKVFSCWDRISNAGLCNRGCRIIVGWNVDVVHVMVLAQSSQALHETSNLKEGSSAINRAMYEFKDCVADIEVMDVNCSGLHYTWNRKPKGGGGILKKLERIMANLDFIDTFLGSYSIFQPYRISDHAPAALDSDLANVTLREEECACVQAFTEAKLNEEHELSYSCNGARLTCMPHVVGLPVNKLRIELDTVVNRLLDSVSANR</sequence>